<evidence type="ECO:0000313" key="1">
    <source>
        <dbReference type="EMBL" id="ESA02287.1"/>
    </source>
</evidence>
<gene>
    <name evidence="1" type="ORF">GLOINDRAFT_6660</name>
</gene>
<dbReference type="HOGENOM" id="CLU_2185351_0_0_1"/>
<organism evidence="1">
    <name type="scientific">Rhizophagus irregularis (strain DAOM 181602 / DAOM 197198 / MUCL 43194)</name>
    <name type="common">Arbuscular mycorrhizal fungus</name>
    <name type="synonym">Glomus intraradices</name>
    <dbReference type="NCBI Taxonomy" id="747089"/>
    <lineage>
        <taxon>Eukaryota</taxon>
        <taxon>Fungi</taxon>
        <taxon>Fungi incertae sedis</taxon>
        <taxon>Mucoromycota</taxon>
        <taxon>Glomeromycotina</taxon>
        <taxon>Glomeromycetes</taxon>
        <taxon>Glomerales</taxon>
        <taxon>Glomeraceae</taxon>
        <taxon>Rhizophagus</taxon>
    </lineage>
</organism>
<dbReference type="AlphaFoldDB" id="U9T4H7"/>
<reference evidence="1" key="1">
    <citation type="submission" date="2013-07" db="EMBL/GenBank/DDBJ databases">
        <title>The genome of an arbuscular mycorrhizal fungus provides insights into the evolution of the oldest plant symbiosis.</title>
        <authorList>
            <consortium name="DOE Joint Genome Institute"/>
            <person name="Tisserant E."/>
            <person name="Malbreil M."/>
            <person name="Kuo A."/>
            <person name="Kohler A."/>
            <person name="Symeonidi A."/>
            <person name="Balestrini R."/>
            <person name="Charron P."/>
            <person name="Duensing N."/>
            <person name="Frei-dit-Frey N."/>
            <person name="Gianinazzi-Pearson V."/>
            <person name="Gilbert B."/>
            <person name="Handa Y."/>
            <person name="Hijri M."/>
            <person name="Kaul R."/>
            <person name="Kawaguchi M."/>
            <person name="Krajinski F."/>
            <person name="Lammers P."/>
            <person name="Lapierre D."/>
            <person name="Masclaux F.G."/>
            <person name="Murat C."/>
            <person name="Morin E."/>
            <person name="Ndikumana S."/>
            <person name="Pagni M."/>
            <person name="Petitpierre D."/>
            <person name="Requena N."/>
            <person name="Rosikiewicz P."/>
            <person name="Riley R."/>
            <person name="Saito K."/>
            <person name="San Clemente H."/>
            <person name="Shapiro H."/>
            <person name="van Tuinen D."/>
            <person name="Becard G."/>
            <person name="Bonfante P."/>
            <person name="Paszkowski U."/>
            <person name="Shachar-Hill Y."/>
            <person name="Young J.P."/>
            <person name="Sanders I.R."/>
            <person name="Henrissat B."/>
            <person name="Rensing S.A."/>
            <person name="Grigoriev I.V."/>
            <person name="Corradi N."/>
            <person name="Roux C."/>
            <person name="Martin F."/>
        </authorList>
    </citation>
    <scope>NUCLEOTIDE SEQUENCE</scope>
    <source>
        <strain evidence="1">DAOM 197198</strain>
    </source>
</reference>
<protein>
    <submittedName>
        <fullName evidence="1">Uncharacterized protein</fullName>
    </submittedName>
</protein>
<dbReference type="EMBL" id="KI295826">
    <property type="protein sequence ID" value="ESA02287.1"/>
    <property type="molecule type" value="Genomic_DNA"/>
</dbReference>
<accession>U9T4H7</accession>
<name>U9T4H7_RHIID</name>
<sequence>MVSHLKEYTLFKKENKFSKFNIKDSDDKDRWNINVIEGKLVDVKLEITFNIVSSSHSPLMLLELVNINRDDVISILGNADVTHGNGTEASDFDMRIGAEASHYFVYGKK</sequence>
<proteinExistence type="predicted"/>